<evidence type="ECO:0000313" key="2">
    <source>
        <dbReference type="EMBL" id="KAK4093086.1"/>
    </source>
</evidence>
<feature type="region of interest" description="Disordered" evidence="1">
    <location>
        <begin position="1"/>
        <end position="65"/>
    </location>
</feature>
<organism evidence="2 3">
    <name type="scientific">Purpureocillium lilacinum</name>
    <name type="common">Paecilomyces lilacinus</name>
    <dbReference type="NCBI Taxonomy" id="33203"/>
    <lineage>
        <taxon>Eukaryota</taxon>
        <taxon>Fungi</taxon>
        <taxon>Dikarya</taxon>
        <taxon>Ascomycota</taxon>
        <taxon>Pezizomycotina</taxon>
        <taxon>Sordariomycetes</taxon>
        <taxon>Hypocreomycetidae</taxon>
        <taxon>Hypocreales</taxon>
        <taxon>Ophiocordycipitaceae</taxon>
        <taxon>Purpureocillium</taxon>
    </lineage>
</organism>
<proteinExistence type="predicted"/>
<feature type="compositionally biased region" description="Basic and acidic residues" evidence="1">
    <location>
        <begin position="51"/>
        <end position="65"/>
    </location>
</feature>
<name>A0ABR0C9P2_PURLI</name>
<feature type="compositionally biased region" description="Basic and acidic residues" evidence="1">
    <location>
        <begin position="1"/>
        <end position="10"/>
    </location>
</feature>
<dbReference type="EMBL" id="JAWRVI010000006">
    <property type="protein sequence ID" value="KAK4093086.1"/>
    <property type="molecule type" value="Genomic_DNA"/>
</dbReference>
<sequence length="185" mass="18835">MYRRHNEPGLHAHRRLKSDASASTDTVGPAPAAIEPPLRPRRQSCAGNPDHLADAMRGRQPKDAAAWRRTVQVAVAPHPKALRATRANTTRHKDAAAREAAIRVAVAPGAEALRAARALPAEALDAGARKSTVVVLQAPHAEAIAAAGAFAVGAAKHAAAREAAVGGAQTAHAEALSAAGAGAEG</sequence>
<accession>A0ABR0C9P2</accession>
<dbReference type="Proteomes" id="UP001287286">
    <property type="component" value="Unassembled WGS sequence"/>
</dbReference>
<protein>
    <submittedName>
        <fullName evidence="2">Uncharacterized protein</fullName>
    </submittedName>
</protein>
<comment type="caution">
    <text evidence="2">The sequence shown here is derived from an EMBL/GenBank/DDBJ whole genome shotgun (WGS) entry which is preliminary data.</text>
</comment>
<evidence type="ECO:0000256" key="1">
    <source>
        <dbReference type="SAM" id="MobiDB-lite"/>
    </source>
</evidence>
<evidence type="ECO:0000313" key="3">
    <source>
        <dbReference type="Proteomes" id="UP001287286"/>
    </source>
</evidence>
<reference evidence="2 3" key="1">
    <citation type="journal article" date="2024" name="Microbiol. Resour. Announc.">
        <title>Genome annotations for the ascomycete fungi Trichoderma harzianum, Trichoderma aggressivum, and Purpureocillium lilacinum.</title>
        <authorList>
            <person name="Beijen E.P.W."/>
            <person name="Ohm R.A."/>
        </authorList>
    </citation>
    <scope>NUCLEOTIDE SEQUENCE [LARGE SCALE GENOMIC DNA]</scope>
    <source>
        <strain evidence="2 3">CBS 150709</strain>
    </source>
</reference>
<gene>
    <name evidence="2" type="ORF">Purlil1_2243</name>
</gene>
<keyword evidence="3" id="KW-1185">Reference proteome</keyword>